<proteinExistence type="inferred from homology"/>
<evidence type="ECO:0000256" key="3">
    <source>
        <dbReference type="ARBA" id="ARBA00022475"/>
    </source>
</evidence>
<keyword evidence="2 7" id="KW-0813">Transport</keyword>
<dbReference type="GO" id="GO:0005886">
    <property type="term" value="C:plasma membrane"/>
    <property type="evidence" value="ECO:0007669"/>
    <property type="project" value="UniProtKB-SubCell"/>
</dbReference>
<keyword evidence="4 7" id="KW-0812">Transmembrane</keyword>
<dbReference type="PANTHER" id="PTHR30193">
    <property type="entry name" value="ABC TRANSPORTER PERMEASE PROTEIN"/>
    <property type="match status" value="1"/>
</dbReference>
<dbReference type="EMBL" id="SMOD01000029">
    <property type="protein sequence ID" value="TDG04377.1"/>
    <property type="molecule type" value="Genomic_DNA"/>
</dbReference>
<dbReference type="Gene3D" id="1.10.3720.10">
    <property type="entry name" value="MetI-like"/>
    <property type="match status" value="1"/>
</dbReference>
<dbReference type="CDD" id="cd06261">
    <property type="entry name" value="TM_PBP2"/>
    <property type="match status" value="1"/>
</dbReference>
<evidence type="ECO:0000256" key="5">
    <source>
        <dbReference type="ARBA" id="ARBA00022989"/>
    </source>
</evidence>
<feature type="transmembrane region" description="Helical" evidence="7">
    <location>
        <begin position="90"/>
        <end position="112"/>
    </location>
</feature>
<gene>
    <name evidence="9" type="ORF">E1N52_30440</name>
</gene>
<evidence type="ECO:0000313" key="10">
    <source>
        <dbReference type="Proteomes" id="UP000295606"/>
    </source>
</evidence>
<dbReference type="PANTHER" id="PTHR30193:SF42">
    <property type="entry name" value="ABC TRANSPORTER PERMEASE PROTEIN"/>
    <property type="match status" value="1"/>
</dbReference>
<evidence type="ECO:0000256" key="4">
    <source>
        <dbReference type="ARBA" id="ARBA00022692"/>
    </source>
</evidence>
<evidence type="ECO:0000259" key="8">
    <source>
        <dbReference type="PROSITE" id="PS50928"/>
    </source>
</evidence>
<dbReference type="AlphaFoldDB" id="A0A4R5L8D4"/>
<sequence>MYAAKLHPAKRQAGQAHSARPARRRLSLAAWIALAPMVATVLFAYLGTMLWTARVSLSFSRSLPTNTFAGVTQYVRLFQNDRWILSLQNLVIYGACFIAACLVIGLLLAIFIDQRVVAEGALRTVFLYPYAMSFVATGLVWQWILNPELGVQAVLRHMGFEQARFDWIVTQRFAIYTLVIATVWQASGLVMALMLAGLRGIDDEIWKAARLDGIPRWRVYASIVVPMLKTSLSTAFVLLFVMVVKLYDAVVAMTQGGPGTASEVPAKFIMDYLFNRANIGLASAASIVLLATVLAILAPFFYARSRAALKGDRA</sequence>
<keyword evidence="3" id="KW-1003">Cell membrane</keyword>
<evidence type="ECO:0000256" key="1">
    <source>
        <dbReference type="ARBA" id="ARBA00004651"/>
    </source>
</evidence>
<dbReference type="InterPro" id="IPR051393">
    <property type="entry name" value="ABC_transporter_permease"/>
</dbReference>
<dbReference type="InterPro" id="IPR035906">
    <property type="entry name" value="MetI-like_sf"/>
</dbReference>
<protein>
    <submittedName>
        <fullName evidence="9">Sugar ABC transporter permease</fullName>
    </submittedName>
</protein>
<dbReference type="SUPFAM" id="SSF161098">
    <property type="entry name" value="MetI-like"/>
    <property type="match status" value="1"/>
</dbReference>
<dbReference type="RefSeq" id="WP_133186830.1">
    <property type="nucleotide sequence ID" value="NZ_SMOD01000029.1"/>
</dbReference>
<keyword evidence="5 7" id="KW-1133">Transmembrane helix</keyword>
<dbReference type="GO" id="GO:0055085">
    <property type="term" value="P:transmembrane transport"/>
    <property type="evidence" value="ECO:0007669"/>
    <property type="project" value="InterPro"/>
</dbReference>
<dbReference type="Pfam" id="PF00528">
    <property type="entry name" value="BPD_transp_1"/>
    <property type="match status" value="1"/>
</dbReference>
<dbReference type="Proteomes" id="UP000295606">
    <property type="component" value="Unassembled WGS sequence"/>
</dbReference>
<comment type="similarity">
    <text evidence="7">Belongs to the binding-protein-dependent transport system permease family.</text>
</comment>
<keyword evidence="6 7" id="KW-0472">Membrane</keyword>
<dbReference type="InterPro" id="IPR000515">
    <property type="entry name" value="MetI-like"/>
</dbReference>
<feature type="transmembrane region" description="Helical" evidence="7">
    <location>
        <begin position="28"/>
        <end position="53"/>
    </location>
</feature>
<name>A0A4R5L8D4_9BURK</name>
<feature type="transmembrane region" description="Helical" evidence="7">
    <location>
        <begin position="279"/>
        <end position="303"/>
    </location>
</feature>
<evidence type="ECO:0000256" key="2">
    <source>
        <dbReference type="ARBA" id="ARBA00022448"/>
    </source>
</evidence>
<dbReference type="OrthoDB" id="9805108at2"/>
<evidence type="ECO:0000256" key="7">
    <source>
        <dbReference type="RuleBase" id="RU363032"/>
    </source>
</evidence>
<organism evidence="9 10">
    <name type="scientific">Paraburkholderia guartelaensis</name>
    <dbReference type="NCBI Taxonomy" id="2546446"/>
    <lineage>
        <taxon>Bacteria</taxon>
        <taxon>Pseudomonadati</taxon>
        <taxon>Pseudomonadota</taxon>
        <taxon>Betaproteobacteria</taxon>
        <taxon>Burkholderiales</taxon>
        <taxon>Burkholderiaceae</taxon>
        <taxon>Paraburkholderia</taxon>
    </lineage>
</organism>
<feature type="transmembrane region" description="Helical" evidence="7">
    <location>
        <begin position="173"/>
        <end position="198"/>
    </location>
</feature>
<feature type="domain" description="ABC transmembrane type-1" evidence="8">
    <location>
        <begin position="87"/>
        <end position="300"/>
    </location>
</feature>
<accession>A0A4R5L8D4</accession>
<evidence type="ECO:0000313" key="9">
    <source>
        <dbReference type="EMBL" id="TDG04377.1"/>
    </source>
</evidence>
<reference evidence="9 10" key="1">
    <citation type="submission" date="2019-03" db="EMBL/GenBank/DDBJ databases">
        <title>Paraburkholderia sp. isolated from native Mimosa gymnas in Guartela State Park, Brazil.</title>
        <authorList>
            <person name="Paulitsch F."/>
            <person name="Hungria M."/>
            <person name="Delamuta J.R.M."/>
            <person name="Ribeiro R.A."/>
            <person name="Dall'Agnol R."/>
            <person name="Silva J.S.B."/>
        </authorList>
    </citation>
    <scope>NUCLEOTIDE SEQUENCE [LARGE SCALE GENOMIC DNA]</scope>
    <source>
        <strain evidence="9 10">CNPSo 3008</strain>
    </source>
</reference>
<comment type="subcellular location">
    <subcellularLocation>
        <location evidence="1 7">Cell membrane</location>
        <topology evidence="1 7">Multi-pass membrane protein</topology>
    </subcellularLocation>
</comment>
<feature type="transmembrane region" description="Helical" evidence="7">
    <location>
        <begin position="219"/>
        <end position="244"/>
    </location>
</feature>
<comment type="caution">
    <text evidence="9">The sequence shown here is derived from an EMBL/GenBank/DDBJ whole genome shotgun (WGS) entry which is preliminary data.</text>
</comment>
<feature type="transmembrane region" description="Helical" evidence="7">
    <location>
        <begin position="124"/>
        <end position="144"/>
    </location>
</feature>
<dbReference type="PROSITE" id="PS50928">
    <property type="entry name" value="ABC_TM1"/>
    <property type="match status" value="1"/>
</dbReference>
<evidence type="ECO:0000256" key="6">
    <source>
        <dbReference type="ARBA" id="ARBA00023136"/>
    </source>
</evidence>